<dbReference type="AlphaFoldDB" id="A0A1U7N618"/>
<proteinExistence type="predicted"/>
<evidence type="ECO:0000313" key="2">
    <source>
        <dbReference type="EMBL" id="OLT61400.1"/>
    </source>
</evidence>
<dbReference type="InterPro" id="IPR011990">
    <property type="entry name" value="TPR-like_helical_dom_sf"/>
</dbReference>
<name>A0A1U7N618_9CYAN</name>
<evidence type="ECO:0000313" key="3">
    <source>
        <dbReference type="Proteomes" id="UP000186657"/>
    </source>
</evidence>
<feature type="domain" description="CHAT" evidence="1">
    <location>
        <begin position="646"/>
        <end position="934"/>
    </location>
</feature>
<sequence>MKRLIQFILMTLLGLILSRGLQALPSAADQHLAISHQHLAISHQTSSLNNSDQNATVSKTQQQAGSTKPYLLLKKGKDYYDAGEYSKAAGKLQQAAQAYQATGDILNQVQALCLLSLANQQLGKLDQAQAAIDSSLSLLETVSRGGEGVWAQALNTKGRLQLLQGNAEAALETWQNAEVRYAKANDSLGVLGSQINQAQAMQSLGLYGRANTLLTEVKETLLAQQDCSVKAIGLYNLGNVLRQAGNLEESKQTLETLTESCTVEQGIQSQESQSQALLSLGNTEGALAKRAKDRNNDKEFQEHIQEAITYYQQAAATTTSPITKIQAELNHLSLLIETDQGKSAQGLLPQIQTLLTKLPLSRASVYAQVNFAESLSKMRNGELRTQIPRQIRNSQYIVQLLSTAIQQGQTLEDKRAESYGLGILGHYFEQTKDWLNAITFTNSALVIAQEIHAPDIAYQWQWQMGRLLKAKAEQATTTSNGDTDEVTKLIDHAIAHYTKASDTLTNLRSNLVALNPDIQFSFREQVEPVYRELVDLLLRSPQPSNDNIKQARDAIEALQLAEIDNFFRDACAKPEKVNIDDVDPKAAVIYPIILKNRLSVILKLPKQDDLLYVSHDSLSEDEVDQAVEKFRTFLITPDTPISKVKKESQQIYDWLIKPFESQLESNPSGEQSPIKTLVFVLDGSLRNIPVAALYDGNQYLIERYAVAVTPSLELVDPKPLLRQQLRVLLAGATNAPSFKKEGLGQIDNVALELKNIGEQVNRSQKLENQEFIKENLQNQLTAVPFNVVHIATHGQFSSNPEQTFILDWDERIKVKDLDNLLRVSDPSGTTPIELLLLSACQTATGDKRAALGLAGIAIRAGARSTLATLWQVNDGSTAEFMNQFYQQLNNPQLTKAEALGNAQLAFIKKNIKAKNNHDKYHRPYHWAPFILVGNWL</sequence>
<gene>
    <name evidence="2" type="ORF">BJP37_22720</name>
</gene>
<dbReference type="EMBL" id="MKZS01000001">
    <property type="protein sequence ID" value="OLT61400.1"/>
    <property type="molecule type" value="Genomic_DNA"/>
</dbReference>
<dbReference type="InterPro" id="IPR024983">
    <property type="entry name" value="CHAT_dom"/>
</dbReference>
<dbReference type="Gene3D" id="1.25.40.10">
    <property type="entry name" value="Tetratricopeptide repeat domain"/>
    <property type="match status" value="3"/>
</dbReference>
<dbReference type="SUPFAM" id="SSF48452">
    <property type="entry name" value="TPR-like"/>
    <property type="match status" value="1"/>
</dbReference>
<comment type="caution">
    <text evidence="2">The sequence shown here is derived from an EMBL/GenBank/DDBJ whole genome shotgun (WGS) entry which is preliminary data.</text>
</comment>
<keyword evidence="3" id="KW-1185">Reference proteome</keyword>
<reference evidence="2 3" key="1">
    <citation type="submission" date="2016-10" db="EMBL/GenBank/DDBJ databases">
        <title>Comparative genomics uncovers the prolific and rare metabolic potential of the cyanobacterial genus Moorea.</title>
        <authorList>
            <person name="Leao T."/>
            <person name="Castelao G."/>
            <person name="Korobeynikov A."/>
            <person name="Monroe E.A."/>
            <person name="Podell S."/>
            <person name="Glukhov E."/>
            <person name="Allen E."/>
            <person name="Gerwick W.H."/>
            <person name="Gerwick L."/>
        </authorList>
    </citation>
    <scope>NUCLEOTIDE SEQUENCE [LARGE SCALE GENOMIC DNA]</scope>
    <source>
        <strain evidence="2 3">PNG5-198</strain>
    </source>
</reference>
<dbReference type="PANTHER" id="PTHR10098:SF112">
    <property type="entry name" value="SLR0380 PROTEIN"/>
    <property type="match status" value="1"/>
</dbReference>
<dbReference type="SMART" id="SM00028">
    <property type="entry name" value="TPR"/>
    <property type="match status" value="5"/>
</dbReference>
<dbReference type="PANTHER" id="PTHR10098">
    <property type="entry name" value="RAPSYN-RELATED"/>
    <property type="match status" value="1"/>
</dbReference>
<dbReference type="Pfam" id="PF12770">
    <property type="entry name" value="CHAT"/>
    <property type="match status" value="1"/>
</dbReference>
<organism evidence="2 3">
    <name type="scientific">Moorena bouillonii PNG</name>
    <dbReference type="NCBI Taxonomy" id="568701"/>
    <lineage>
        <taxon>Bacteria</taxon>
        <taxon>Bacillati</taxon>
        <taxon>Cyanobacteriota</taxon>
        <taxon>Cyanophyceae</taxon>
        <taxon>Coleofasciculales</taxon>
        <taxon>Coleofasciculaceae</taxon>
        <taxon>Moorena</taxon>
    </lineage>
</organism>
<dbReference type="RefSeq" id="WP_075902489.1">
    <property type="nucleotide sequence ID" value="NZ_MKZS01000001.1"/>
</dbReference>
<accession>A0A1U7N618</accession>
<evidence type="ECO:0000259" key="1">
    <source>
        <dbReference type="Pfam" id="PF12770"/>
    </source>
</evidence>
<dbReference type="Proteomes" id="UP000186657">
    <property type="component" value="Unassembled WGS sequence"/>
</dbReference>
<dbReference type="InterPro" id="IPR019734">
    <property type="entry name" value="TPR_rpt"/>
</dbReference>
<protein>
    <recommendedName>
        <fullName evidence="1">CHAT domain-containing protein</fullName>
    </recommendedName>
</protein>